<sequence>MVKKLELENPMDYWNVNAYMYKFKKFLTAVALGMKLAIIRYGIDEASGGYML</sequence>
<evidence type="ECO:0000313" key="3">
    <source>
        <dbReference type="Proteomes" id="UP000033074"/>
    </source>
</evidence>
<proteinExistence type="predicted"/>
<dbReference type="Pfam" id="PF09561">
    <property type="entry name" value="RE_HpaII"/>
    <property type="match status" value="1"/>
</dbReference>
<evidence type="ECO:0000313" key="2">
    <source>
        <dbReference type="EMBL" id="EIK85264.1"/>
    </source>
</evidence>
<accession>I4M7S4</accession>
<gene>
    <name evidence="2" type="ORF">CGSMWGv00703Dmash_04334</name>
</gene>
<comment type="caution">
    <text evidence="2">The sequence shown here is derived from an EMBL/GenBank/DDBJ whole genome shotgun (WGS) entry which is preliminary data.</text>
</comment>
<dbReference type="EMBL" id="ADEV01000009">
    <property type="protein sequence ID" value="EIK85264.1"/>
    <property type="molecule type" value="Genomic_DNA"/>
</dbReference>
<feature type="transmembrane region" description="Helical" evidence="1">
    <location>
        <begin position="26"/>
        <end position="43"/>
    </location>
</feature>
<dbReference type="InterPro" id="IPR019062">
    <property type="entry name" value="Restrct_endonuc_II_HpaII"/>
</dbReference>
<evidence type="ECO:0000256" key="1">
    <source>
        <dbReference type="SAM" id="Phobius"/>
    </source>
</evidence>
<reference evidence="2 3" key="1">
    <citation type="journal article" date="2012" name="J. Bacteriol.">
        <title>Comparative Genomic Analyses of 17 Clinical Isolates of Gardnerella vaginalis Provide Evidence of Multiple Genetically Isolated Clades Consistent with Subspeciation into Genovars.</title>
        <authorList>
            <person name="Ahmed A."/>
            <person name="Earl J."/>
            <person name="Retchless A."/>
            <person name="Hillier S."/>
            <person name="Rabe L."/>
            <person name="Cherpes T."/>
            <person name="Powell E."/>
            <person name="Janto B."/>
            <person name="Eutsey R."/>
            <person name="Hiller N.L."/>
            <person name="Boissy R."/>
            <person name="Dahlgreen M."/>
            <person name="Hall B."/>
            <person name="Costerton J."/>
            <person name="Post J.C."/>
            <person name="Hu F."/>
            <person name="Ehrlich G."/>
        </authorList>
    </citation>
    <scope>NUCLEOTIDE SEQUENCE [LARGE SCALE GENOMIC DNA]</scope>
    <source>
        <strain evidence="2 3">00703Dmash</strain>
    </source>
</reference>
<dbReference type="AlphaFoldDB" id="I4M7S4"/>
<name>I4M7S4_9BIFI</name>
<keyword evidence="1" id="KW-1133">Transmembrane helix</keyword>
<keyword evidence="1" id="KW-0812">Transmembrane</keyword>
<organism evidence="2 3">
    <name type="scientific">Gardnerella greenwoodii 00703Dmash</name>
    <dbReference type="NCBI Taxonomy" id="698960"/>
    <lineage>
        <taxon>Bacteria</taxon>
        <taxon>Bacillati</taxon>
        <taxon>Actinomycetota</taxon>
        <taxon>Actinomycetes</taxon>
        <taxon>Bifidobacteriales</taxon>
        <taxon>Bifidobacteriaceae</taxon>
        <taxon>Gardnerella</taxon>
        <taxon>Gardnerella greenwoodii</taxon>
    </lineage>
</organism>
<dbReference type="Proteomes" id="UP000033074">
    <property type="component" value="Unassembled WGS sequence"/>
</dbReference>
<keyword evidence="1" id="KW-0472">Membrane</keyword>
<protein>
    <submittedName>
        <fullName evidence="2">Uncharacterized protein</fullName>
    </submittedName>
</protein>